<dbReference type="Proteomes" id="UP000643207">
    <property type="component" value="Unassembled WGS sequence"/>
</dbReference>
<accession>A0A9X0XC40</accession>
<evidence type="ECO:0000313" key="1">
    <source>
        <dbReference type="EMBL" id="MBL0718794.1"/>
    </source>
</evidence>
<sequence>MDQYQGFVQRKGWRYFDLTVLASHHALAWVRAKLGINRFVSVGDDSRRLRGNPSHEVNDKPFSAACGSAREIFTILEITHSKWMQKFVNESVFLDTSSRTVSHPILRSTRRVCGHPLQHHKNHAPAGVTMCTPCGLWPNAANYCRARPPFGNMTESLTTPSTG</sequence>
<reference evidence="1 2" key="1">
    <citation type="submission" date="2021-01" db="EMBL/GenBank/DDBJ databases">
        <title>Piscinibacter sp. Jin2 Genome sequencing and assembly.</title>
        <authorList>
            <person name="Kim I."/>
        </authorList>
    </citation>
    <scope>NUCLEOTIDE SEQUENCE [LARGE SCALE GENOMIC DNA]</scope>
    <source>
        <strain evidence="1 2">Jin2</strain>
    </source>
</reference>
<gene>
    <name evidence="1" type="ORF">JI742_02720</name>
</gene>
<organism evidence="1 2">
    <name type="scientific">Aquariibacter lacus</name>
    <dbReference type="NCBI Taxonomy" id="2801332"/>
    <lineage>
        <taxon>Bacteria</taxon>
        <taxon>Pseudomonadati</taxon>
        <taxon>Pseudomonadota</taxon>
        <taxon>Betaproteobacteria</taxon>
        <taxon>Burkholderiales</taxon>
        <taxon>Sphaerotilaceae</taxon>
        <taxon>Aquariibacter</taxon>
    </lineage>
</organism>
<dbReference type="EMBL" id="JAERRA010000001">
    <property type="protein sequence ID" value="MBL0718794.1"/>
    <property type="molecule type" value="Genomic_DNA"/>
</dbReference>
<proteinExistence type="predicted"/>
<dbReference type="AlphaFoldDB" id="A0A9X0XC40"/>
<evidence type="ECO:0000313" key="2">
    <source>
        <dbReference type="Proteomes" id="UP000643207"/>
    </source>
</evidence>
<name>A0A9X0XC40_9BURK</name>
<comment type="caution">
    <text evidence="1">The sequence shown here is derived from an EMBL/GenBank/DDBJ whole genome shotgun (WGS) entry which is preliminary data.</text>
</comment>
<keyword evidence="2" id="KW-1185">Reference proteome</keyword>
<protein>
    <submittedName>
        <fullName evidence="1">Uncharacterized protein</fullName>
    </submittedName>
</protein>